<keyword evidence="3" id="KW-1185">Reference proteome</keyword>
<evidence type="ECO:0000313" key="3">
    <source>
        <dbReference type="Proteomes" id="UP001054902"/>
    </source>
</evidence>
<proteinExistence type="predicted"/>
<dbReference type="AlphaFoldDB" id="A0AAD3CQJ8"/>
<organism evidence="2 3">
    <name type="scientific">Chaetoceros tenuissimus</name>
    <dbReference type="NCBI Taxonomy" id="426638"/>
    <lineage>
        <taxon>Eukaryota</taxon>
        <taxon>Sar</taxon>
        <taxon>Stramenopiles</taxon>
        <taxon>Ochrophyta</taxon>
        <taxon>Bacillariophyta</taxon>
        <taxon>Coscinodiscophyceae</taxon>
        <taxon>Chaetocerotophycidae</taxon>
        <taxon>Chaetocerotales</taxon>
        <taxon>Chaetocerotaceae</taxon>
        <taxon>Chaetoceros</taxon>
    </lineage>
</organism>
<protein>
    <submittedName>
        <fullName evidence="2">Uncharacterized protein</fullName>
    </submittedName>
</protein>
<dbReference type="EMBL" id="BLLK01000038">
    <property type="protein sequence ID" value="GFH50303.1"/>
    <property type="molecule type" value="Genomic_DNA"/>
</dbReference>
<feature type="region of interest" description="Disordered" evidence="1">
    <location>
        <begin position="51"/>
        <end position="101"/>
    </location>
</feature>
<name>A0AAD3CQJ8_9STRA</name>
<dbReference type="Proteomes" id="UP001054902">
    <property type="component" value="Unassembled WGS sequence"/>
</dbReference>
<gene>
    <name evidence="2" type="ORF">CTEN210_06779</name>
</gene>
<accession>A0AAD3CQJ8</accession>
<evidence type="ECO:0000313" key="2">
    <source>
        <dbReference type="EMBL" id="GFH50303.1"/>
    </source>
</evidence>
<evidence type="ECO:0000256" key="1">
    <source>
        <dbReference type="SAM" id="MobiDB-lite"/>
    </source>
</evidence>
<comment type="caution">
    <text evidence="2">The sequence shown here is derived from an EMBL/GenBank/DDBJ whole genome shotgun (WGS) entry which is preliminary data.</text>
</comment>
<sequence>MRRPFENDTELMAAEALKVLSTSPCKPKTIFSPTCGIKYCDSETIFSPVRMKSRSTVSNSSGSNPSTPPRFPISHSPLKTDLSPLYQKSSTFEKPLGKGNY</sequence>
<reference evidence="2 3" key="1">
    <citation type="journal article" date="2021" name="Sci. Rep.">
        <title>The genome of the diatom Chaetoceros tenuissimus carries an ancient integrated fragment of an extant virus.</title>
        <authorList>
            <person name="Hongo Y."/>
            <person name="Kimura K."/>
            <person name="Takaki Y."/>
            <person name="Yoshida Y."/>
            <person name="Baba S."/>
            <person name="Kobayashi G."/>
            <person name="Nagasaki K."/>
            <person name="Hano T."/>
            <person name="Tomaru Y."/>
        </authorList>
    </citation>
    <scope>NUCLEOTIDE SEQUENCE [LARGE SCALE GENOMIC DNA]</scope>
    <source>
        <strain evidence="2 3">NIES-3715</strain>
    </source>
</reference>
<feature type="compositionally biased region" description="Low complexity" evidence="1">
    <location>
        <begin position="54"/>
        <end position="65"/>
    </location>
</feature>